<dbReference type="Pfam" id="PF02373">
    <property type="entry name" value="JmjC"/>
    <property type="match status" value="1"/>
</dbReference>
<dbReference type="Pfam" id="PF00628">
    <property type="entry name" value="PHD"/>
    <property type="match status" value="1"/>
</dbReference>
<keyword evidence="10" id="KW-0805">Transcription regulation</keyword>
<sequence>MASVPVYCLCRLPYDVTRFMIECDNCQDWFHGSCVGVEEDKATEIDLYHCPNCQVTHGPSVSKDPSRPVKTGSPQFVRELRSRTFPNADEVLLKPSGAQLTVEFLEEHSFSVPVMVLRRDGLGMTLPPSSFGVSDVEHYIGADKEIDVIDVSRQCDLKMRLGDFVEYYNRPNRDRVLNVISLEFSETRLSNLVETPKIVRKLSWVENLWPEESVFERPNVQKYCLMGVKDSYTDFHIDFGGTSVWYHVLRGEKIFYLISPTAANLALFERWSSSSNQNEMFFGDQVDMCYKCSVKQGNTLFIPTGWIHAVLTPVDCLAFGGNFLHSLNIDMQLRAYEIEKRLSTADLFRFPNFETVCWYVGKHLLDTFRGLRENRRHPATYLVHGAKALNNAFRGWTRKEVADHEVEIPETINTQTLVKDLAKEIRLVEVKVSPLTTSQNSGRPPGKKKAPKPKEVIGVLGPPGTKKKSQKGLLKAEAGELDLIEIHTKHTLKKFPGLPRKLPRAKPCSDPNRIREPGEVDFDIEEDYTTDEEALAAHGVKGGAGGILDLLKASKQVAGLDSSALSEEAPASPSTRDAIQGMLSMAVWVTGGVKKTGGPEKKPVIQRPGKRPIKRPARHFSDEESPDEQETLGTCFKDSEYVYPSLESDEEDHANKAKAKRKKNWDDTPWSPKARVMPTLPKQERPAREGARVASVETGLAAAAAKLAQQEQQKPTKRKYTKKQRPRKRPKKGLATAKQRLGKILKIHRNGKLLL</sequence>
<dbReference type="AlphaFoldDB" id="A0A8D3DR55"/>
<keyword evidence="3" id="KW-0479">Metal-binding</keyword>
<organism evidence="17 18">
    <name type="scientific">Scophthalmus maximus</name>
    <name type="common">Turbot</name>
    <name type="synonym">Psetta maxima</name>
    <dbReference type="NCBI Taxonomy" id="52904"/>
    <lineage>
        <taxon>Eukaryota</taxon>
        <taxon>Metazoa</taxon>
        <taxon>Chordata</taxon>
        <taxon>Craniata</taxon>
        <taxon>Vertebrata</taxon>
        <taxon>Euteleostomi</taxon>
        <taxon>Actinopterygii</taxon>
        <taxon>Neopterygii</taxon>
        <taxon>Teleostei</taxon>
        <taxon>Neoteleostei</taxon>
        <taxon>Acanthomorphata</taxon>
        <taxon>Carangaria</taxon>
        <taxon>Pleuronectiformes</taxon>
        <taxon>Pleuronectoidei</taxon>
        <taxon>Scophthalmidae</taxon>
        <taxon>Scophthalmus</taxon>
    </lineage>
</organism>
<dbReference type="SUPFAM" id="SSF57903">
    <property type="entry name" value="FYVE/PHD zinc finger"/>
    <property type="match status" value="1"/>
</dbReference>
<accession>A0A8D3DR55</accession>
<evidence type="ECO:0000256" key="10">
    <source>
        <dbReference type="ARBA" id="ARBA00023015"/>
    </source>
</evidence>
<dbReference type="Pfam" id="PF17811">
    <property type="entry name" value="JHD"/>
    <property type="match status" value="1"/>
</dbReference>
<dbReference type="SMART" id="SM00558">
    <property type="entry name" value="JmjC"/>
    <property type="match status" value="1"/>
</dbReference>
<dbReference type="InterPro" id="IPR001965">
    <property type="entry name" value="Znf_PHD"/>
</dbReference>
<dbReference type="InterPro" id="IPR019787">
    <property type="entry name" value="Znf_PHD-finger"/>
</dbReference>
<comment type="similarity">
    <text evidence="2">Belongs to the JHDM1 histone demethylase family. JHDM1D subfamily.</text>
</comment>
<reference evidence="17" key="1">
    <citation type="submission" date="2023-05" db="EMBL/GenBank/DDBJ databases">
        <title>High-quality long-read genome of Scophthalmus maximus.</title>
        <authorList>
            <person name="Lien S."/>
            <person name="Martinez P."/>
        </authorList>
    </citation>
    <scope>NUCLEOTIDE SEQUENCE [LARGE SCALE GENOMIC DNA]</scope>
</reference>
<dbReference type="Ensembl" id="ENSSMAT00000065615.1">
    <property type="protein sequence ID" value="ENSSMAP00000062014.1"/>
    <property type="gene ID" value="ENSSMAG00000001577.2"/>
</dbReference>
<gene>
    <name evidence="17" type="primary">phf8</name>
</gene>
<evidence type="ECO:0000256" key="9">
    <source>
        <dbReference type="ARBA" id="ARBA00023004"/>
    </source>
</evidence>
<keyword evidence="5" id="KW-0862">Zinc</keyword>
<keyword evidence="4 13" id="KW-0863">Zinc-finger</keyword>
<dbReference type="FunFam" id="3.30.40.10:FF:000193">
    <property type="entry name" value="lysine-specific demethylase PHF2 isoform X1"/>
    <property type="match status" value="1"/>
</dbReference>
<evidence type="ECO:0000313" key="18">
    <source>
        <dbReference type="Proteomes" id="UP000694558"/>
    </source>
</evidence>
<keyword evidence="8" id="KW-0560">Oxidoreductase</keyword>
<evidence type="ECO:0000256" key="11">
    <source>
        <dbReference type="ARBA" id="ARBA00023163"/>
    </source>
</evidence>
<evidence type="ECO:0000259" key="15">
    <source>
        <dbReference type="PROSITE" id="PS50016"/>
    </source>
</evidence>
<evidence type="ECO:0000256" key="1">
    <source>
        <dbReference type="ARBA" id="ARBA00004123"/>
    </source>
</evidence>
<dbReference type="InterPro" id="IPR041070">
    <property type="entry name" value="JHD"/>
</dbReference>
<evidence type="ECO:0000256" key="14">
    <source>
        <dbReference type="SAM" id="MobiDB-lite"/>
    </source>
</evidence>
<evidence type="ECO:0000256" key="12">
    <source>
        <dbReference type="ARBA" id="ARBA00023242"/>
    </source>
</evidence>
<dbReference type="GO" id="GO:0005634">
    <property type="term" value="C:nucleus"/>
    <property type="evidence" value="ECO:0007669"/>
    <property type="project" value="UniProtKB-SubCell"/>
</dbReference>
<evidence type="ECO:0000256" key="2">
    <source>
        <dbReference type="ARBA" id="ARBA00006942"/>
    </source>
</evidence>
<protein>
    <recommendedName>
        <fullName evidence="19">Histone lysine demethylase PHF8</fullName>
    </recommendedName>
</protein>
<keyword evidence="6" id="KW-0156">Chromatin regulator</keyword>
<dbReference type="PANTHER" id="PTHR23123">
    <property type="entry name" value="PHD/F-BOX CONTAINING PROTEIN"/>
    <property type="match status" value="1"/>
</dbReference>
<keyword evidence="9" id="KW-0408">Iron</keyword>
<keyword evidence="7" id="KW-0223">Dioxygenase</keyword>
<keyword evidence="11" id="KW-0804">Transcription</keyword>
<evidence type="ECO:0000256" key="6">
    <source>
        <dbReference type="ARBA" id="ARBA00022853"/>
    </source>
</evidence>
<dbReference type="GO" id="GO:0008270">
    <property type="term" value="F:zinc ion binding"/>
    <property type="evidence" value="ECO:0007669"/>
    <property type="project" value="UniProtKB-KW"/>
</dbReference>
<dbReference type="GeneTree" id="ENSGT00940000157847"/>
<keyword evidence="12" id="KW-0539">Nucleus</keyword>
<dbReference type="InterPro" id="IPR003347">
    <property type="entry name" value="JmjC_dom"/>
</dbReference>
<dbReference type="GO" id="GO:0007420">
    <property type="term" value="P:brain development"/>
    <property type="evidence" value="ECO:0007669"/>
    <property type="project" value="UniProtKB-ARBA"/>
</dbReference>
<evidence type="ECO:0000256" key="5">
    <source>
        <dbReference type="ARBA" id="ARBA00022833"/>
    </source>
</evidence>
<feature type="compositionally biased region" description="Basic residues" evidence="14">
    <location>
        <begin position="715"/>
        <end position="732"/>
    </location>
</feature>
<dbReference type="Proteomes" id="UP000694558">
    <property type="component" value="Chromosome 11"/>
</dbReference>
<dbReference type="FunFam" id="2.60.120.650:FF:000006">
    <property type="entry name" value="histone lysine demethylase PHF8 isoform X1"/>
    <property type="match status" value="1"/>
</dbReference>
<dbReference type="PROSITE" id="PS50016">
    <property type="entry name" value="ZF_PHD_2"/>
    <property type="match status" value="1"/>
</dbReference>
<feature type="domain" description="JmjC" evidence="16">
    <location>
        <begin position="184"/>
        <end position="340"/>
    </location>
</feature>
<dbReference type="SUPFAM" id="SSF51197">
    <property type="entry name" value="Clavaminate synthase-like"/>
    <property type="match status" value="1"/>
</dbReference>
<dbReference type="PROSITE" id="PS51184">
    <property type="entry name" value="JMJC"/>
    <property type="match status" value="1"/>
</dbReference>
<dbReference type="InterPro" id="IPR013083">
    <property type="entry name" value="Znf_RING/FYVE/PHD"/>
</dbReference>
<evidence type="ECO:0000256" key="8">
    <source>
        <dbReference type="ARBA" id="ARBA00023002"/>
    </source>
</evidence>
<evidence type="ECO:0000256" key="3">
    <source>
        <dbReference type="ARBA" id="ARBA00022723"/>
    </source>
</evidence>
<dbReference type="InterPro" id="IPR019786">
    <property type="entry name" value="Zinc_finger_PHD-type_CS"/>
</dbReference>
<dbReference type="InterPro" id="IPR011011">
    <property type="entry name" value="Znf_FYVE_PHD"/>
</dbReference>
<feature type="region of interest" description="Disordered" evidence="14">
    <location>
        <begin position="436"/>
        <end position="472"/>
    </location>
</feature>
<evidence type="ECO:0000256" key="13">
    <source>
        <dbReference type="PROSITE-ProRule" id="PRU00146"/>
    </source>
</evidence>
<feature type="domain" description="PHD-type" evidence="15">
    <location>
        <begin position="5"/>
        <end position="56"/>
    </location>
</feature>
<dbReference type="InterPro" id="IPR050690">
    <property type="entry name" value="JHDM1_Histone_Demethylase"/>
</dbReference>
<dbReference type="SMART" id="SM00249">
    <property type="entry name" value="PHD"/>
    <property type="match status" value="1"/>
</dbReference>
<dbReference type="PROSITE" id="PS01359">
    <property type="entry name" value="ZF_PHD_1"/>
    <property type="match status" value="1"/>
</dbReference>
<evidence type="ECO:0000256" key="4">
    <source>
        <dbReference type="ARBA" id="ARBA00022771"/>
    </source>
</evidence>
<feature type="compositionally biased region" description="Basic residues" evidence="14">
    <location>
        <begin position="608"/>
        <end position="618"/>
    </location>
</feature>
<evidence type="ECO:0000256" key="7">
    <source>
        <dbReference type="ARBA" id="ARBA00022964"/>
    </source>
</evidence>
<name>A0A8D3DR55_SCOMX</name>
<feature type="compositionally biased region" description="Basic and acidic residues" evidence="14">
    <location>
        <begin position="682"/>
        <end position="691"/>
    </location>
</feature>
<dbReference type="Gene3D" id="3.30.40.10">
    <property type="entry name" value="Zinc/RING finger domain, C3HC4 (zinc finger)"/>
    <property type="match status" value="1"/>
</dbReference>
<feature type="compositionally biased region" description="Low complexity" evidence="14">
    <location>
        <begin position="700"/>
        <end position="713"/>
    </location>
</feature>
<reference evidence="17" key="2">
    <citation type="submission" date="2025-08" db="UniProtKB">
        <authorList>
            <consortium name="Ensembl"/>
        </authorList>
    </citation>
    <scope>IDENTIFICATION</scope>
</reference>
<evidence type="ECO:0000259" key="16">
    <source>
        <dbReference type="PROSITE" id="PS51184"/>
    </source>
</evidence>
<dbReference type="GO" id="GO:0006325">
    <property type="term" value="P:chromatin organization"/>
    <property type="evidence" value="ECO:0007669"/>
    <property type="project" value="UniProtKB-KW"/>
</dbReference>
<dbReference type="CDD" id="cd15642">
    <property type="entry name" value="PHD_PHF8"/>
    <property type="match status" value="1"/>
</dbReference>
<evidence type="ECO:0000313" key="17">
    <source>
        <dbReference type="Ensembl" id="ENSSMAP00000062014.1"/>
    </source>
</evidence>
<evidence type="ECO:0008006" key="19">
    <source>
        <dbReference type="Google" id="ProtNLM"/>
    </source>
</evidence>
<dbReference type="Gene3D" id="1.20.58.1360">
    <property type="match status" value="1"/>
</dbReference>
<dbReference type="Gene3D" id="2.60.120.650">
    <property type="entry name" value="Cupin"/>
    <property type="match status" value="1"/>
</dbReference>
<feature type="region of interest" description="Disordered" evidence="14">
    <location>
        <begin position="593"/>
        <end position="743"/>
    </location>
</feature>
<comment type="subcellular location">
    <subcellularLocation>
        <location evidence="1">Nucleus</location>
    </subcellularLocation>
</comment>
<dbReference type="GO" id="GO:0051213">
    <property type="term" value="F:dioxygenase activity"/>
    <property type="evidence" value="ECO:0007669"/>
    <property type="project" value="UniProtKB-KW"/>
</dbReference>
<proteinExistence type="inferred from homology"/>